<keyword evidence="1" id="KW-0489">Methyltransferase</keyword>
<evidence type="ECO:0000313" key="1">
    <source>
        <dbReference type="EMBL" id="GAT31748.1"/>
    </source>
</evidence>
<dbReference type="OrthoDB" id="199095at2"/>
<sequence length="287" mass="31868">MKDLIVNLCPHGLLQWLRIQRSKRWIDRARSLHTERYQRINDESIINAQNSNHIRGDDWHATTQFLADLGLPKDQIIEGSISETSLKFISTVLRQTLNNNLPLLGLHIGNFVGVSLAHITASAVQIHPDSLVIAIDPNLTHRGIKNPQNYVLQLLQACDLSNKVLPLAAYSGEKSISNDGFVFGNYDPTTHFQLEAASSNAIQNLTKLFTSKCDFVLMDGNHQADYLVKEIHNVKPLLKPGGLVILDDINMVWEEIRSIFLNISSLGLAPLADDGRVGIAIASDKAQ</sequence>
<comment type="caution">
    <text evidence="1">The sequence shown here is derived from an EMBL/GenBank/DDBJ whole genome shotgun (WGS) entry which is preliminary data.</text>
</comment>
<dbReference type="SUPFAM" id="SSF53335">
    <property type="entry name" value="S-adenosyl-L-methionine-dependent methyltransferases"/>
    <property type="match status" value="1"/>
</dbReference>
<evidence type="ECO:0000313" key="2">
    <source>
        <dbReference type="Proteomes" id="UP000076023"/>
    </source>
</evidence>
<dbReference type="InterPro" id="IPR029063">
    <property type="entry name" value="SAM-dependent_MTases_sf"/>
</dbReference>
<dbReference type="AlphaFoldDB" id="A0A146G4I8"/>
<dbReference type="Proteomes" id="UP000076023">
    <property type="component" value="Unassembled WGS sequence"/>
</dbReference>
<reference evidence="2" key="1">
    <citation type="journal article" date="2017" name="Genome Announc.">
        <title>Draft Genome Sequence of Terrimicrobium sacchariphilum NM-5T, a Facultative Anaerobic Soil Bacterium of the Class Spartobacteria.</title>
        <authorList>
            <person name="Qiu Y.L."/>
            <person name="Tourlousse D.M."/>
            <person name="Matsuura N."/>
            <person name="Ohashi A."/>
            <person name="Sekiguchi Y."/>
        </authorList>
    </citation>
    <scope>NUCLEOTIDE SEQUENCE [LARGE SCALE GENOMIC DNA]</scope>
    <source>
        <strain evidence="2">NM-5</strain>
    </source>
</reference>
<organism evidence="1 2">
    <name type="scientific">Terrimicrobium sacchariphilum</name>
    <dbReference type="NCBI Taxonomy" id="690879"/>
    <lineage>
        <taxon>Bacteria</taxon>
        <taxon>Pseudomonadati</taxon>
        <taxon>Verrucomicrobiota</taxon>
        <taxon>Terrimicrobiia</taxon>
        <taxon>Terrimicrobiales</taxon>
        <taxon>Terrimicrobiaceae</taxon>
        <taxon>Terrimicrobium</taxon>
    </lineage>
</organism>
<dbReference type="RefSeq" id="WP_075077633.1">
    <property type="nucleotide sequence ID" value="NZ_BDCO01000002.1"/>
</dbReference>
<gene>
    <name evidence="1" type="ORF">TSACC_2142</name>
</gene>
<proteinExistence type="predicted"/>
<keyword evidence="1" id="KW-0808">Transferase</keyword>
<name>A0A146G4I8_TERSA</name>
<dbReference type="GO" id="GO:0032259">
    <property type="term" value="P:methylation"/>
    <property type="evidence" value="ECO:0007669"/>
    <property type="project" value="UniProtKB-KW"/>
</dbReference>
<dbReference type="InParanoid" id="A0A146G4I8"/>
<dbReference type="GO" id="GO:0008168">
    <property type="term" value="F:methyltransferase activity"/>
    <property type="evidence" value="ECO:0007669"/>
    <property type="project" value="UniProtKB-KW"/>
</dbReference>
<accession>A0A146G4I8</accession>
<keyword evidence="2" id="KW-1185">Reference proteome</keyword>
<dbReference type="Pfam" id="PF13578">
    <property type="entry name" value="Methyltransf_24"/>
    <property type="match status" value="1"/>
</dbReference>
<dbReference type="Gene3D" id="3.40.50.150">
    <property type="entry name" value="Vaccinia Virus protein VP39"/>
    <property type="match status" value="1"/>
</dbReference>
<dbReference type="EMBL" id="BDCO01000002">
    <property type="protein sequence ID" value="GAT31748.1"/>
    <property type="molecule type" value="Genomic_DNA"/>
</dbReference>
<dbReference type="STRING" id="690879.TSACC_2142"/>
<protein>
    <submittedName>
        <fullName evidence="1">Methyltransferase domain-containing protein</fullName>
    </submittedName>
</protein>